<keyword evidence="1" id="KW-0732">Signal</keyword>
<dbReference type="KEGG" id="ddz:DSYM_09340"/>
<evidence type="ECO:0000313" key="3">
    <source>
        <dbReference type="Proteomes" id="UP000662914"/>
    </source>
</evidence>
<dbReference type="EMBL" id="AP021857">
    <property type="protein sequence ID" value="BBO20235.1"/>
    <property type="molecule type" value="Genomic_DNA"/>
</dbReference>
<gene>
    <name evidence="2" type="ORF">DSYM_09340</name>
</gene>
<name>A0A809R7B6_9PROT</name>
<evidence type="ECO:0000256" key="1">
    <source>
        <dbReference type="SAM" id="SignalP"/>
    </source>
</evidence>
<dbReference type="PROSITE" id="PS51257">
    <property type="entry name" value="PROKAR_LIPOPROTEIN"/>
    <property type="match status" value="1"/>
</dbReference>
<accession>A0A809R7B6</accession>
<proteinExistence type="predicted"/>
<evidence type="ECO:0000313" key="2">
    <source>
        <dbReference type="EMBL" id="BBO20235.1"/>
    </source>
</evidence>
<reference evidence="2" key="1">
    <citation type="journal article" name="DNA Res.">
        <title>The physiological potential of anammox bacteria as revealed by their core genome structure.</title>
        <authorList>
            <person name="Okubo T."/>
            <person name="Toyoda A."/>
            <person name="Fukuhara K."/>
            <person name="Uchiyama I."/>
            <person name="Harigaya Y."/>
            <person name="Kuroiwa M."/>
            <person name="Suzuki T."/>
            <person name="Murakami Y."/>
            <person name="Suwa Y."/>
            <person name="Takami H."/>
        </authorList>
    </citation>
    <scope>NUCLEOTIDE SEQUENCE</scope>
    <source>
        <strain evidence="2">317325-3</strain>
    </source>
</reference>
<organism evidence="2 3">
    <name type="scientific">Candidatus Desulfobacillus denitrificans</name>
    <dbReference type="NCBI Taxonomy" id="2608985"/>
    <lineage>
        <taxon>Bacteria</taxon>
        <taxon>Pseudomonadati</taxon>
        <taxon>Pseudomonadota</taxon>
        <taxon>Betaproteobacteria</taxon>
        <taxon>Candidatus Desulfobacillus</taxon>
    </lineage>
</organism>
<feature type="signal peptide" evidence="1">
    <location>
        <begin position="1"/>
        <end position="15"/>
    </location>
</feature>
<sequence>MISRLIPLIFLPLLAACVTTGTGTTPRKPAAGFDPNQIAKSDVDRVAEAHQREVFASLKLLAEKLYRRNPREWKKGGQPSLEAAVARIFEADHGWVFRELDNRRGTDAIHLAFREDFAGDRVLALIAGLGGMTMSAFNDKSELFLLDDLDPQALFNAARNVEIAVWKLSNAVAPNGEPWLLSNEGAGPVRNLSFEREFGKVIGNLDLLSKIIADKTNRIVAKVFQNLATAIFLPVKF</sequence>
<protein>
    <recommendedName>
        <fullName evidence="4">Lipoprotein</fullName>
    </recommendedName>
</protein>
<dbReference type="Proteomes" id="UP000662914">
    <property type="component" value="Chromosome"/>
</dbReference>
<evidence type="ECO:0008006" key="4">
    <source>
        <dbReference type="Google" id="ProtNLM"/>
    </source>
</evidence>
<dbReference type="AlphaFoldDB" id="A0A809R7B6"/>
<feature type="chain" id="PRO_5035148781" description="Lipoprotein" evidence="1">
    <location>
        <begin position="16"/>
        <end position="237"/>
    </location>
</feature>